<dbReference type="SUPFAM" id="SSF46938">
    <property type="entry name" value="CRAL/TRIO N-terminal domain"/>
    <property type="match status" value="1"/>
</dbReference>
<evidence type="ECO:0000313" key="3">
    <source>
        <dbReference type="Proteomes" id="UP000030746"/>
    </source>
</evidence>
<dbReference type="OrthoDB" id="75724at2759"/>
<gene>
    <name evidence="2" type="ORF">LOTGIDRAFT_133798</name>
</gene>
<accession>V3ZLD3</accession>
<organism evidence="2 3">
    <name type="scientific">Lottia gigantea</name>
    <name type="common">Giant owl limpet</name>
    <dbReference type="NCBI Taxonomy" id="225164"/>
    <lineage>
        <taxon>Eukaryota</taxon>
        <taxon>Metazoa</taxon>
        <taxon>Spiralia</taxon>
        <taxon>Lophotrochozoa</taxon>
        <taxon>Mollusca</taxon>
        <taxon>Gastropoda</taxon>
        <taxon>Patellogastropoda</taxon>
        <taxon>Lottioidea</taxon>
        <taxon>Lottiidae</taxon>
        <taxon>Lottia</taxon>
    </lineage>
</organism>
<dbReference type="SMART" id="SM01100">
    <property type="entry name" value="CRAL_TRIO_N"/>
    <property type="match status" value="1"/>
</dbReference>
<protein>
    <recommendedName>
        <fullName evidence="1">CRAL-TRIO domain-containing protein</fullName>
    </recommendedName>
</protein>
<dbReference type="KEGG" id="lgi:LOTGIDRAFT_133798"/>
<dbReference type="CDD" id="cd00170">
    <property type="entry name" value="SEC14"/>
    <property type="match status" value="1"/>
</dbReference>
<dbReference type="AlphaFoldDB" id="V3ZLD3"/>
<dbReference type="PRINTS" id="PR00180">
    <property type="entry name" value="CRETINALDHBP"/>
</dbReference>
<dbReference type="STRING" id="225164.V3ZLD3"/>
<keyword evidence="3" id="KW-1185">Reference proteome</keyword>
<dbReference type="PANTHER" id="PTHR10174">
    <property type="entry name" value="ALPHA-TOCOPHEROL TRANSFER PROTEIN-RELATED"/>
    <property type="match status" value="1"/>
</dbReference>
<dbReference type="InterPro" id="IPR036865">
    <property type="entry name" value="CRAL-TRIO_dom_sf"/>
</dbReference>
<dbReference type="SUPFAM" id="SSF52087">
    <property type="entry name" value="CRAL/TRIO domain"/>
    <property type="match status" value="1"/>
</dbReference>
<evidence type="ECO:0000313" key="2">
    <source>
        <dbReference type="EMBL" id="ESO83200.1"/>
    </source>
</evidence>
<dbReference type="HOGENOM" id="CLU_046597_1_4_1"/>
<dbReference type="Pfam" id="PF00650">
    <property type="entry name" value="CRAL_TRIO"/>
    <property type="match status" value="1"/>
</dbReference>
<dbReference type="GO" id="GO:1902936">
    <property type="term" value="F:phosphatidylinositol bisphosphate binding"/>
    <property type="evidence" value="ECO:0007669"/>
    <property type="project" value="TreeGrafter"/>
</dbReference>
<dbReference type="OMA" id="VQCDDSM"/>
<dbReference type="InterPro" id="IPR001251">
    <property type="entry name" value="CRAL-TRIO_dom"/>
</dbReference>
<dbReference type="RefSeq" id="XP_009066150.1">
    <property type="nucleotide sequence ID" value="XM_009067902.1"/>
</dbReference>
<dbReference type="CTD" id="20233485"/>
<feature type="domain" description="CRAL-TRIO" evidence="1">
    <location>
        <begin position="97"/>
        <end position="261"/>
    </location>
</feature>
<dbReference type="InterPro" id="IPR036273">
    <property type="entry name" value="CRAL/TRIO_N_dom_sf"/>
</dbReference>
<dbReference type="Proteomes" id="UP000030746">
    <property type="component" value="Unassembled WGS sequence"/>
</dbReference>
<dbReference type="Gene3D" id="1.20.5.1200">
    <property type="entry name" value="Alpha-tocopherol transfer"/>
    <property type="match status" value="1"/>
</dbReference>
<dbReference type="GO" id="GO:0016020">
    <property type="term" value="C:membrane"/>
    <property type="evidence" value="ECO:0007669"/>
    <property type="project" value="TreeGrafter"/>
</dbReference>
<dbReference type="Gene3D" id="1.10.8.20">
    <property type="entry name" value="N-terminal domain of phosphatidylinositol transfer protein sec14p"/>
    <property type="match status" value="1"/>
</dbReference>
<dbReference type="Pfam" id="PF03765">
    <property type="entry name" value="CRAL_TRIO_N"/>
    <property type="match status" value="1"/>
</dbReference>
<name>V3ZLD3_LOTGI</name>
<dbReference type="PANTHER" id="PTHR10174:SF130">
    <property type="entry name" value="ALPHA-TOCOPHEROL TRANSFER PROTEIN-LIKE"/>
    <property type="match status" value="1"/>
</dbReference>
<proteinExistence type="predicted"/>
<dbReference type="InterPro" id="IPR011074">
    <property type="entry name" value="CRAL/TRIO_N_dom"/>
</dbReference>
<dbReference type="Gene3D" id="3.40.525.10">
    <property type="entry name" value="CRAL-TRIO lipid binding domain"/>
    <property type="match status" value="1"/>
</dbReference>
<dbReference type="EMBL" id="KB203771">
    <property type="protein sequence ID" value="ESO83200.1"/>
    <property type="molecule type" value="Genomic_DNA"/>
</dbReference>
<dbReference type="GeneID" id="20233485"/>
<sequence>MAEEQYGKFTSSLSEASLEKAATELNENPSTRDLEIKTLRERVKSYPGLKARLDSAFLLRFLRAKKFDQERAFKTLLSFYQMRVDSTDLFKDMVPSSVKSILDNQAVGVLDHPDKEGRKVIIVRPGKCKWNPNEAPVNDMFKTLYLTLSKVIEDEEIQIHGLAVIVELGEISWTHAKAISPLYAKRMSGLLQEAFPARIKSIHYVNEPVFFDVIFAIIKQFLKEKILKRLHFHGKNVTELHEYIDPQYLPEEFQGQGPKFSTTVCMEFKLFDYSEP</sequence>
<reference evidence="2 3" key="1">
    <citation type="journal article" date="2013" name="Nature">
        <title>Insights into bilaterian evolution from three spiralian genomes.</title>
        <authorList>
            <person name="Simakov O."/>
            <person name="Marletaz F."/>
            <person name="Cho S.J."/>
            <person name="Edsinger-Gonzales E."/>
            <person name="Havlak P."/>
            <person name="Hellsten U."/>
            <person name="Kuo D.H."/>
            <person name="Larsson T."/>
            <person name="Lv J."/>
            <person name="Arendt D."/>
            <person name="Savage R."/>
            <person name="Osoegawa K."/>
            <person name="de Jong P."/>
            <person name="Grimwood J."/>
            <person name="Chapman J.A."/>
            <person name="Shapiro H."/>
            <person name="Aerts A."/>
            <person name="Otillar R.P."/>
            <person name="Terry A.Y."/>
            <person name="Boore J.L."/>
            <person name="Grigoriev I.V."/>
            <person name="Lindberg D.R."/>
            <person name="Seaver E.C."/>
            <person name="Weisblat D.A."/>
            <person name="Putnam N.H."/>
            <person name="Rokhsar D.S."/>
        </authorList>
    </citation>
    <scope>NUCLEOTIDE SEQUENCE [LARGE SCALE GENOMIC DNA]</scope>
</reference>
<dbReference type="SMART" id="SM00516">
    <property type="entry name" value="SEC14"/>
    <property type="match status" value="1"/>
</dbReference>
<dbReference type="PROSITE" id="PS50191">
    <property type="entry name" value="CRAL_TRIO"/>
    <property type="match status" value="1"/>
</dbReference>
<evidence type="ECO:0000259" key="1">
    <source>
        <dbReference type="PROSITE" id="PS50191"/>
    </source>
</evidence>